<dbReference type="STRING" id="767769.A0A1L9U774"/>
<dbReference type="Pfam" id="PF08242">
    <property type="entry name" value="Methyltransf_12"/>
    <property type="match status" value="1"/>
</dbReference>
<reference evidence="7" key="1">
    <citation type="journal article" date="2017" name="Genome Biol.">
        <title>Comparative genomics reveals high biological diversity and specific adaptations in the industrially and medically important fungal genus Aspergillus.</title>
        <authorList>
            <person name="de Vries R.P."/>
            <person name="Riley R."/>
            <person name="Wiebenga A."/>
            <person name="Aguilar-Osorio G."/>
            <person name="Amillis S."/>
            <person name="Uchima C.A."/>
            <person name="Anderluh G."/>
            <person name="Asadollahi M."/>
            <person name="Askin M."/>
            <person name="Barry K."/>
            <person name="Battaglia E."/>
            <person name="Bayram O."/>
            <person name="Benocci T."/>
            <person name="Braus-Stromeyer S.A."/>
            <person name="Caldana C."/>
            <person name="Canovas D."/>
            <person name="Cerqueira G.C."/>
            <person name="Chen F."/>
            <person name="Chen W."/>
            <person name="Choi C."/>
            <person name="Clum A."/>
            <person name="Dos Santos R.A."/>
            <person name="Damasio A.R."/>
            <person name="Diallinas G."/>
            <person name="Emri T."/>
            <person name="Fekete E."/>
            <person name="Flipphi M."/>
            <person name="Freyberg S."/>
            <person name="Gallo A."/>
            <person name="Gournas C."/>
            <person name="Habgood R."/>
            <person name="Hainaut M."/>
            <person name="Harispe M.L."/>
            <person name="Henrissat B."/>
            <person name="Hilden K.S."/>
            <person name="Hope R."/>
            <person name="Hossain A."/>
            <person name="Karabika E."/>
            <person name="Karaffa L."/>
            <person name="Karanyi Z."/>
            <person name="Krasevec N."/>
            <person name="Kuo A."/>
            <person name="Kusch H."/>
            <person name="LaButti K."/>
            <person name="Lagendijk E.L."/>
            <person name="Lapidus A."/>
            <person name="Levasseur A."/>
            <person name="Lindquist E."/>
            <person name="Lipzen A."/>
            <person name="Logrieco A.F."/>
            <person name="MacCabe A."/>
            <person name="Maekelae M.R."/>
            <person name="Malavazi I."/>
            <person name="Melin P."/>
            <person name="Meyer V."/>
            <person name="Mielnichuk N."/>
            <person name="Miskei M."/>
            <person name="Molnar A.P."/>
            <person name="Mule G."/>
            <person name="Ngan C.Y."/>
            <person name="Orejas M."/>
            <person name="Orosz E."/>
            <person name="Ouedraogo J.P."/>
            <person name="Overkamp K.M."/>
            <person name="Park H.-S."/>
            <person name="Perrone G."/>
            <person name="Piumi F."/>
            <person name="Punt P.J."/>
            <person name="Ram A.F."/>
            <person name="Ramon A."/>
            <person name="Rauscher S."/>
            <person name="Record E."/>
            <person name="Riano-Pachon D.M."/>
            <person name="Robert V."/>
            <person name="Roehrig J."/>
            <person name="Ruller R."/>
            <person name="Salamov A."/>
            <person name="Salih N.S."/>
            <person name="Samson R.A."/>
            <person name="Sandor E."/>
            <person name="Sanguinetti M."/>
            <person name="Schuetze T."/>
            <person name="Sepcic K."/>
            <person name="Shelest E."/>
            <person name="Sherlock G."/>
            <person name="Sophianopoulou V."/>
            <person name="Squina F.M."/>
            <person name="Sun H."/>
            <person name="Susca A."/>
            <person name="Todd R.B."/>
            <person name="Tsang A."/>
            <person name="Unkles S.E."/>
            <person name="van de Wiele N."/>
            <person name="van Rossen-Uffink D."/>
            <person name="Oliveira J.V."/>
            <person name="Vesth T.C."/>
            <person name="Visser J."/>
            <person name="Yu J.-H."/>
            <person name="Zhou M."/>
            <person name="Andersen M.R."/>
            <person name="Archer D.B."/>
            <person name="Baker S.E."/>
            <person name="Benoit I."/>
            <person name="Brakhage A.A."/>
            <person name="Braus G.H."/>
            <person name="Fischer R."/>
            <person name="Frisvad J.C."/>
            <person name="Goldman G.H."/>
            <person name="Houbraken J."/>
            <person name="Oakley B."/>
            <person name="Pocsi I."/>
            <person name="Scazzocchio C."/>
            <person name="Seiboth B."/>
            <person name="vanKuyk P.A."/>
            <person name="Wortman J."/>
            <person name="Dyer P.S."/>
            <person name="Grigoriev I.V."/>
        </authorList>
    </citation>
    <scope>NUCLEOTIDE SEQUENCE [LARGE SCALE GENOMIC DNA]</scope>
    <source>
        <strain evidence="7">CBS 101740 / IMI 381727 / IBT 21946</strain>
    </source>
</reference>
<dbReference type="EMBL" id="KV878693">
    <property type="protein sequence ID" value="OJJ67525.1"/>
    <property type="molecule type" value="Genomic_DNA"/>
</dbReference>
<dbReference type="GO" id="GO:0032259">
    <property type="term" value="P:methylation"/>
    <property type="evidence" value="ECO:0007669"/>
    <property type="project" value="UniProtKB-KW"/>
</dbReference>
<keyword evidence="2" id="KW-0489">Methyltransferase</keyword>
<evidence type="ECO:0000259" key="5">
    <source>
        <dbReference type="Pfam" id="PF08242"/>
    </source>
</evidence>
<name>A0A1L9U774_ASPBC</name>
<evidence type="ECO:0000313" key="6">
    <source>
        <dbReference type="EMBL" id="OJJ67525.1"/>
    </source>
</evidence>
<protein>
    <recommendedName>
        <fullName evidence="5">Methyltransferase type 12 domain-containing protein</fullName>
    </recommendedName>
</protein>
<evidence type="ECO:0000313" key="7">
    <source>
        <dbReference type="Proteomes" id="UP000184499"/>
    </source>
</evidence>
<keyword evidence="4" id="KW-0949">S-adenosyl-L-methionine</keyword>
<feature type="domain" description="Methyltransferase type 12" evidence="5">
    <location>
        <begin position="51"/>
        <end position="150"/>
    </location>
</feature>
<dbReference type="InterPro" id="IPR013217">
    <property type="entry name" value="Methyltransf_12"/>
</dbReference>
<dbReference type="AlphaFoldDB" id="A0A1L9U774"/>
<sequence>MTSIDPHTNTAFATMDWEHYHQSRPPYPPSLTSLIYTYRRLHPHTRWERLVDIGAGSGIATTNFMADFQTIHISDPSPANESQARAFLPKWAAQHGLHPTFEYAQTVGEEAYRHTGESQVDMVICATAAHFMDPDGLVASIGKMLRPGGTMAIFSYWLPTFPKQSKRFQDAFSSIFEKVFMQQLLRDGPQSNQAALMHSLAKRQGAGEGLLDSLPLPEELFEDPVRVYINPSKDGRVPYHEQFAKYYPADFRPEDYSRVGSRDQIVRYNTGVDDEAEGWEFDAGKQWLIEYLNSVLPPQNKIVPETAHVLLADWDRVFEEECPSGQVCVQWVANLVLATRKGEDTPAEQ</sequence>
<dbReference type="CDD" id="cd02440">
    <property type="entry name" value="AdoMet_MTases"/>
    <property type="match status" value="1"/>
</dbReference>
<dbReference type="PANTHER" id="PTHR44942:SF4">
    <property type="entry name" value="METHYLTRANSFERASE TYPE 11 DOMAIN-CONTAINING PROTEIN"/>
    <property type="match status" value="1"/>
</dbReference>
<evidence type="ECO:0000256" key="1">
    <source>
        <dbReference type="ARBA" id="ARBA00005179"/>
    </source>
</evidence>
<accession>A0A1L9U774</accession>
<dbReference type="Proteomes" id="UP000184499">
    <property type="component" value="Unassembled WGS sequence"/>
</dbReference>
<keyword evidence="7" id="KW-1185">Reference proteome</keyword>
<evidence type="ECO:0000256" key="3">
    <source>
        <dbReference type="ARBA" id="ARBA00022679"/>
    </source>
</evidence>
<dbReference type="InterPro" id="IPR029063">
    <property type="entry name" value="SAM-dependent_MTases_sf"/>
</dbReference>
<dbReference type="OMA" id="TNVMHFC"/>
<dbReference type="PANTHER" id="PTHR44942">
    <property type="entry name" value="METHYLTRANSF_11 DOMAIN-CONTAINING PROTEIN"/>
    <property type="match status" value="1"/>
</dbReference>
<proteinExistence type="predicted"/>
<dbReference type="InterPro" id="IPR051052">
    <property type="entry name" value="Diverse_substrate_MTase"/>
</dbReference>
<evidence type="ECO:0000256" key="4">
    <source>
        <dbReference type="ARBA" id="ARBA00022691"/>
    </source>
</evidence>
<keyword evidence="3" id="KW-0808">Transferase</keyword>
<dbReference type="RefSeq" id="XP_067474774.1">
    <property type="nucleotide sequence ID" value="XM_067625885.1"/>
</dbReference>
<gene>
    <name evidence="6" type="ORF">ASPBRDRAFT_47592</name>
</gene>
<organism evidence="6 7">
    <name type="scientific">Aspergillus brasiliensis (strain CBS 101740 / IMI 381727 / IBT 21946)</name>
    <dbReference type="NCBI Taxonomy" id="767769"/>
    <lineage>
        <taxon>Eukaryota</taxon>
        <taxon>Fungi</taxon>
        <taxon>Dikarya</taxon>
        <taxon>Ascomycota</taxon>
        <taxon>Pezizomycotina</taxon>
        <taxon>Eurotiomycetes</taxon>
        <taxon>Eurotiomycetidae</taxon>
        <taxon>Eurotiales</taxon>
        <taxon>Aspergillaceae</taxon>
        <taxon>Aspergillus</taxon>
        <taxon>Aspergillus subgen. Circumdati</taxon>
    </lineage>
</organism>
<evidence type="ECO:0000256" key="2">
    <source>
        <dbReference type="ARBA" id="ARBA00022603"/>
    </source>
</evidence>
<dbReference type="OrthoDB" id="10027013at2759"/>
<dbReference type="Gene3D" id="3.40.50.150">
    <property type="entry name" value="Vaccinia Virus protein VP39"/>
    <property type="match status" value="1"/>
</dbReference>
<comment type="pathway">
    <text evidence="1">Secondary metabolite biosynthesis.</text>
</comment>
<dbReference type="GO" id="GO:0008168">
    <property type="term" value="F:methyltransferase activity"/>
    <property type="evidence" value="ECO:0007669"/>
    <property type="project" value="UniProtKB-KW"/>
</dbReference>
<dbReference type="VEuPathDB" id="FungiDB:ASPBRDRAFT_47592"/>
<dbReference type="GeneID" id="93578373"/>
<dbReference type="SUPFAM" id="SSF53335">
    <property type="entry name" value="S-adenosyl-L-methionine-dependent methyltransferases"/>
    <property type="match status" value="1"/>
</dbReference>